<dbReference type="InterPro" id="IPR039999">
    <property type="entry name" value="LYAR"/>
</dbReference>
<protein>
    <recommendedName>
        <fullName evidence="8">Zinc finger C2H2 LYAR-type domain-containing protein</fullName>
    </recommendedName>
</protein>
<dbReference type="SUPFAM" id="SSF57667">
    <property type="entry name" value="beta-beta-alpha zinc fingers"/>
    <property type="match status" value="2"/>
</dbReference>
<dbReference type="PANTHER" id="PTHR13100:SF10">
    <property type="entry name" value="CELL GROWTH-REGULATING NUCLEOLAR PROTEIN"/>
    <property type="match status" value="1"/>
</dbReference>
<dbReference type="EMBL" id="CAJOBC010000651">
    <property type="protein sequence ID" value="CAF3611459.1"/>
    <property type="molecule type" value="Genomic_DNA"/>
</dbReference>
<comment type="subcellular location">
    <subcellularLocation>
        <location evidence="1">Nucleus</location>
    </subcellularLocation>
</comment>
<evidence type="ECO:0000313" key="10">
    <source>
        <dbReference type="EMBL" id="CAF3611459.1"/>
    </source>
</evidence>
<evidence type="ECO:0000256" key="2">
    <source>
        <dbReference type="ARBA" id="ARBA00022723"/>
    </source>
</evidence>
<evidence type="ECO:0000313" key="9">
    <source>
        <dbReference type="EMBL" id="CAF0824767.1"/>
    </source>
</evidence>
<dbReference type="GO" id="GO:0003677">
    <property type="term" value="F:DNA binding"/>
    <property type="evidence" value="ECO:0007669"/>
    <property type="project" value="InterPro"/>
</dbReference>
<keyword evidence="3" id="KW-0677">Repeat</keyword>
<dbReference type="Pfam" id="PF08790">
    <property type="entry name" value="zf-LYAR"/>
    <property type="match status" value="1"/>
</dbReference>
<dbReference type="FunFam" id="3.30.1490.490:FF:000001">
    <property type="entry name" value="cell growth-regulating nucleolar protein-like"/>
    <property type="match status" value="1"/>
</dbReference>
<reference evidence="9" key="1">
    <citation type="submission" date="2021-02" db="EMBL/GenBank/DDBJ databases">
        <authorList>
            <person name="Nowell W R."/>
        </authorList>
    </citation>
    <scope>NUCLEOTIDE SEQUENCE</scope>
</reference>
<gene>
    <name evidence="9" type="ORF">GPM918_LOCUS4737</name>
    <name evidence="10" type="ORF">SRO942_LOCUS4738</name>
</gene>
<evidence type="ECO:0000256" key="4">
    <source>
        <dbReference type="ARBA" id="ARBA00022771"/>
    </source>
</evidence>
<dbReference type="GO" id="GO:0008270">
    <property type="term" value="F:zinc ion binding"/>
    <property type="evidence" value="ECO:0007669"/>
    <property type="project" value="UniProtKB-KW"/>
</dbReference>
<keyword evidence="5" id="KW-0862">Zinc</keyword>
<evidence type="ECO:0000256" key="5">
    <source>
        <dbReference type="ARBA" id="ARBA00022833"/>
    </source>
</evidence>
<dbReference type="GO" id="GO:0005730">
    <property type="term" value="C:nucleolus"/>
    <property type="evidence" value="ECO:0007669"/>
    <property type="project" value="TreeGrafter"/>
</dbReference>
<evidence type="ECO:0000256" key="6">
    <source>
        <dbReference type="ARBA" id="ARBA00023242"/>
    </source>
</evidence>
<feature type="domain" description="Zinc finger C2H2 LYAR-type" evidence="8">
    <location>
        <begin position="32"/>
        <end position="59"/>
    </location>
</feature>
<accession>A0A813UCE5</accession>
<dbReference type="GO" id="GO:0000122">
    <property type="term" value="P:negative regulation of transcription by RNA polymerase II"/>
    <property type="evidence" value="ECO:0007669"/>
    <property type="project" value="TreeGrafter"/>
</dbReference>
<keyword evidence="11" id="KW-1185">Reference proteome</keyword>
<comment type="caution">
    <text evidence="9">The sequence shown here is derived from an EMBL/GenBank/DDBJ whole genome shotgun (WGS) entry which is preliminary data.</text>
</comment>
<evidence type="ECO:0000256" key="3">
    <source>
        <dbReference type="ARBA" id="ARBA00022737"/>
    </source>
</evidence>
<dbReference type="GO" id="GO:0006364">
    <property type="term" value="P:rRNA processing"/>
    <property type="evidence" value="ECO:0007669"/>
    <property type="project" value="TreeGrafter"/>
</dbReference>
<dbReference type="AlphaFoldDB" id="A0A813UCE5"/>
<dbReference type="InterPro" id="IPR014898">
    <property type="entry name" value="Znf_C2H2_LYAR"/>
</dbReference>
<keyword evidence="4 7" id="KW-0863">Zinc-finger</keyword>
<dbReference type="PROSITE" id="PS51804">
    <property type="entry name" value="ZF_C2HC_LYAR"/>
    <property type="match status" value="2"/>
</dbReference>
<name>A0A813UCE5_9BILA</name>
<evidence type="ECO:0000256" key="1">
    <source>
        <dbReference type="ARBA" id="ARBA00004123"/>
    </source>
</evidence>
<keyword evidence="6" id="KW-0539">Nucleus</keyword>
<dbReference type="OrthoDB" id="21474at2759"/>
<organism evidence="9 11">
    <name type="scientific">Didymodactylos carnosus</name>
    <dbReference type="NCBI Taxonomy" id="1234261"/>
    <lineage>
        <taxon>Eukaryota</taxon>
        <taxon>Metazoa</taxon>
        <taxon>Spiralia</taxon>
        <taxon>Gnathifera</taxon>
        <taxon>Rotifera</taxon>
        <taxon>Eurotatoria</taxon>
        <taxon>Bdelloidea</taxon>
        <taxon>Philodinida</taxon>
        <taxon>Philodinidae</taxon>
        <taxon>Didymodactylos</taxon>
    </lineage>
</organism>
<evidence type="ECO:0000256" key="7">
    <source>
        <dbReference type="PROSITE-ProRule" id="PRU01145"/>
    </source>
</evidence>
<dbReference type="PANTHER" id="PTHR13100">
    <property type="entry name" value="CELL GROWTH-REGULATING NUCLEOLAR PROTEIN LYAR"/>
    <property type="match status" value="1"/>
</dbReference>
<dbReference type="Proteomes" id="UP000681722">
    <property type="component" value="Unassembled WGS sequence"/>
</dbReference>
<dbReference type="Gene3D" id="3.30.1490.490">
    <property type="match status" value="1"/>
</dbReference>
<proteinExistence type="predicted"/>
<evidence type="ECO:0000259" key="8">
    <source>
        <dbReference type="Pfam" id="PF08790"/>
    </source>
</evidence>
<evidence type="ECO:0000313" key="11">
    <source>
        <dbReference type="Proteomes" id="UP000663829"/>
    </source>
</evidence>
<dbReference type="EMBL" id="CAJNOQ010000651">
    <property type="protein sequence ID" value="CAF0824767.1"/>
    <property type="molecule type" value="Genomic_DNA"/>
</dbReference>
<dbReference type="InterPro" id="IPR036236">
    <property type="entry name" value="Znf_C2H2_sf"/>
</dbReference>
<keyword evidence="2" id="KW-0479">Metal-binding</keyword>
<dbReference type="Proteomes" id="UP000663829">
    <property type="component" value="Unassembled WGS sequence"/>
</dbReference>
<sequence>MVVFHCNGCGEALKKSQVDKHLLTACRSAQSVSCVDCGKDFGRQEYQNHVKCVSEQQKYGGANYVANSNSNKGEKKQEGWFEIVQSAINQNSGGPQAKNLLQKLQNYPNTPRKRAKFINFVSNSIRGFQPRIVEEVWTILEALLPKIMKRYKKLKPSEEKEFNDIEKKLEKKLRRAPFIETLDNNIYRLLDEAQ</sequence>